<accession>A0A1I7YIN2</accession>
<keyword evidence="2" id="KW-1185">Reference proteome</keyword>
<feature type="transmembrane region" description="Helical" evidence="1">
    <location>
        <begin position="6"/>
        <end position="28"/>
    </location>
</feature>
<protein>
    <submittedName>
        <fullName evidence="3">G_PROTEIN_RECEP_F1_2 domain-containing protein</fullName>
    </submittedName>
</protein>
<feature type="transmembrane region" description="Helical" evidence="1">
    <location>
        <begin position="120"/>
        <end position="145"/>
    </location>
</feature>
<evidence type="ECO:0000313" key="3">
    <source>
        <dbReference type="WBParaSite" id="L893_g16505.t1"/>
    </source>
</evidence>
<keyword evidence="1" id="KW-0472">Membrane</keyword>
<feature type="transmembrane region" description="Helical" evidence="1">
    <location>
        <begin position="40"/>
        <end position="67"/>
    </location>
</feature>
<dbReference type="AlphaFoldDB" id="A0A1I7YIN2"/>
<keyword evidence="1" id="KW-0812">Transmembrane</keyword>
<feature type="transmembrane region" description="Helical" evidence="1">
    <location>
        <begin position="180"/>
        <end position="204"/>
    </location>
</feature>
<feature type="transmembrane region" description="Helical" evidence="1">
    <location>
        <begin position="225"/>
        <end position="244"/>
    </location>
</feature>
<feature type="transmembrane region" description="Helical" evidence="1">
    <location>
        <begin position="79"/>
        <end position="99"/>
    </location>
</feature>
<sequence>MLKAVVIAEFCVTIAFCLTTITVLVLSLRTKPVGTVWKQCPPLCLVLILNGIVAAISTCFTVQWILFDFGCIKNVAENTFFLSVIVRIFMIIQHFNSCCEMGLFAQRIFYVLYPLANQKKFYVFATSILSVMSLAGCILPMYAVVVSVKASGRPVPEGCLTFNCMSSDYAASFYGVSVRLLQGILATSIETTTTGLGVVMLYLLRKLGKNHTSNLENQKGSFAQYVFFTRICYQIIPFSLDGILSMTAHISIGYYIGPYGVLGAAMAFTTQTLAYYSLLKKNKTSTVK</sequence>
<keyword evidence="1" id="KW-1133">Transmembrane helix</keyword>
<evidence type="ECO:0000256" key="1">
    <source>
        <dbReference type="SAM" id="Phobius"/>
    </source>
</evidence>
<dbReference type="WBParaSite" id="L893_g16505.t1">
    <property type="protein sequence ID" value="L893_g16505.t1"/>
    <property type="gene ID" value="L893_g16505"/>
</dbReference>
<feature type="transmembrane region" description="Helical" evidence="1">
    <location>
        <begin position="256"/>
        <end position="278"/>
    </location>
</feature>
<dbReference type="Proteomes" id="UP000095287">
    <property type="component" value="Unplaced"/>
</dbReference>
<reference evidence="3" key="1">
    <citation type="submission" date="2016-11" db="UniProtKB">
        <authorList>
            <consortium name="WormBaseParasite"/>
        </authorList>
    </citation>
    <scope>IDENTIFICATION</scope>
</reference>
<organism evidence="2 3">
    <name type="scientific">Steinernema glaseri</name>
    <dbReference type="NCBI Taxonomy" id="37863"/>
    <lineage>
        <taxon>Eukaryota</taxon>
        <taxon>Metazoa</taxon>
        <taxon>Ecdysozoa</taxon>
        <taxon>Nematoda</taxon>
        <taxon>Chromadorea</taxon>
        <taxon>Rhabditida</taxon>
        <taxon>Tylenchina</taxon>
        <taxon>Panagrolaimomorpha</taxon>
        <taxon>Strongyloidoidea</taxon>
        <taxon>Steinernematidae</taxon>
        <taxon>Steinernema</taxon>
    </lineage>
</organism>
<name>A0A1I7YIN2_9BILA</name>
<proteinExistence type="predicted"/>
<evidence type="ECO:0000313" key="2">
    <source>
        <dbReference type="Proteomes" id="UP000095287"/>
    </source>
</evidence>